<dbReference type="InterPro" id="IPR050595">
    <property type="entry name" value="Bact_response_regulator"/>
</dbReference>
<sequence length="137" mass="15308">MSDANADVNVLLVEDEPLNTTLTVAMLNMIGIQHVHAFASWKQLESCLAALPPIHLVLLDLRLPGNYDGYYILKQLRADPRFAKTPIAAMTAQVMPDDVKRAETAGFDGFLAKPLNFDRFPQSIQRLLAGEYVWESH</sequence>
<dbReference type="Pfam" id="PF00072">
    <property type="entry name" value="Response_reg"/>
    <property type="match status" value="1"/>
</dbReference>
<dbReference type="AlphaFoldDB" id="A0A2M8P1T8"/>
<dbReference type="PROSITE" id="PS50110">
    <property type="entry name" value="RESPONSE_REGULATORY"/>
    <property type="match status" value="1"/>
</dbReference>
<evidence type="ECO:0000256" key="2">
    <source>
        <dbReference type="PROSITE-ProRule" id="PRU00169"/>
    </source>
</evidence>
<evidence type="ECO:0000313" key="4">
    <source>
        <dbReference type="EMBL" id="PJF31507.1"/>
    </source>
</evidence>
<evidence type="ECO:0000259" key="3">
    <source>
        <dbReference type="PROSITE" id="PS50110"/>
    </source>
</evidence>
<reference evidence="4 5" key="1">
    <citation type="submission" date="2017-11" db="EMBL/GenBank/DDBJ databases">
        <title>Evolution of Phototrophy in the Chloroflexi Phylum Driven by Horizontal Gene Transfer.</title>
        <authorList>
            <person name="Ward L.M."/>
            <person name="Hemp J."/>
            <person name="Shih P.M."/>
            <person name="Mcglynn S.E."/>
            <person name="Fischer W."/>
        </authorList>
    </citation>
    <scope>NUCLEOTIDE SEQUENCE [LARGE SCALE GENOMIC DNA]</scope>
    <source>
        <strain evidence="4">CP2_2F</strain>
    </source>
</reference>
<proteinExistence type="predicted"/>
<dbReference type="EMBL" id="PGTK01000003">
    <property type="protein sequence ID" value="PJF31507.1"/>
    <property type="molecule type" value="Genomic_DNA"/>
</dbReference>
<dbReference type="InterPro" id="IPR001789">
    <property type="entry name" value="Sig_transdc_resp-reg_receiver"/>
</dbReference>
<feature type="domain" description="Response regulatory" evidence="3">
    <location>
        <begin position="9"/>
        <end position="128"/>
    </location>
</feature>
<name>A0A2M8P1T8_9CHLR</name>
<protein>
    <submittedName>
        <fullName evidence="4">Response regulator</fullName>
    </submittedName>
</protein>
<comment type="caution">
    <text evidence="4">The sequence shown here is derived from an EMBL/GenBank/DDBJ whole genome shotgun (WGS) entry which is preliminary data.</text>
</comment>
<gene>
    <name evidence="4" type="ORF">CUN51_04035</name>
</gene>
<keyword evidence="1 2" id="KW-0597">Phosphoprotein</keyword>
<dbReference type="PANTHER" id="PTHR44591">
    <property type="entry name" value="STRESS RESPONSE REGULATOR PROTEIN 1"/>
    <property type="match status" value="1"/>
</dbReference>
<dbReference type="GO" id="GO:0000160">
    <property type="term" value="P:phosphorelay signal transduction system"/>
    <property type="evidence" value="ECO:0007669"/>
    <property type="project" value="InterPro"/>
</dbReference>
<evidence type="ECO:0000256" key="1">
    <source>
        <dbReference type="ARBA" id="ARBA00022553"/>
    </source>
</evidence>
<dbReference type="Proteomes" id="UP000228921">
    <property type="component" value="Unassembled WGS sequence"/>
</dbReference>
<dbReference type="InterPro" id="IPR011006">
    <property type="entry name" value="CheY-like_superfamily"/>
</dbReference>
<evidence type="ECO:0000313" key="5">
    <source>
        <dbReference type="Proteomes" id="UP000228921"/>
    </source>
</evidence>
<dbReference type="SUPFAM" id="SSF52172">
    <property type="entry name" value="CheY-like"/>
    <property type="match status" value="1"/>
</dbReference>
<dbReference type="SMART" id="SM00448">
    <property type="entry name" value="REC"/>
    <property type="match status" value="1"/>
</dbReference>
<dbReference type="PANTHER" id="PTHR44591:SF23">
    <property type="entry name" value="CHEY SUBFAMILY"/>
    <property type="match status" value="1"/>
</dbReference>
<feature type="modified residue" description="4-aspartylphosphate" evidence="2">
    <location>
        <position position="60"/>
    </location>
</feature>
<accession>A0A2M8P1T8</accession>
<dbReference type="Gene3D" id="3.40.50.2300">
    <property type="match status" value="1"/>
</dbReference>
<organism evidence="4 5">
    <name type="scientific">Candidatus Thermofonsia Clade 1 bacterium</name>
    <dbReference type="NCBI Taxonomy" id="2364210"/>
    <lineage>
        <taxon>Bacteria</taxon>
        <taxon>Bacillati</taxon>
        <taxon>Chloroflexota</taxon>
        <taxon>Candidatus Thermofontia</taxon>
        <taxon>Candidatus Thermofonsia Clade 1</taxon>
    </lineage>
</organism>